<dbReference type="Proteomes" id="UP000828390">
    <property type="component" value="Unassembled WGS sequence"/>
</dbReference>
<keyword evidence="1" id="KW-0812">Transmembrane</keyword>
<dbReference type="EMBL" id="JAIWYP010000002">
    <property type="protein sequence ID" value="KAH3866647.1"/>
    <property type="molecule type" value="Genomic_DNA"/>
</dbReference>
<dbReference type="SUPFAM" id="SSF48726">
    <property type="entry name" value="Immunoglobulin"/>
    <property type="match status" value="1"/>
</dbReference>
<feature type="transmembrane region" description="Helical" evidence="1">
    <location>
        <begin position="43"/>
        <end position="64"/>
    </location>
</feature>
<dbReference type="Gene3D" id="2.60.40.10">
    <property type="entry name" value="Immunoglobulins"/>
    <property type="match status" value="1"/>
</dbReference>
<reference evidence="2" key="1">
    <citation type="journal article" date="2019" name="bioRxiv">
        <title>The Genome of the Zebra Mussel, Dreissena polymorpha: A Resource for Invasive Species Research.</title>
        <authorList>
            <person name="McCartney M.A."/>
            <person name="Auch B."/>
            <person name="Kono T."/>
            <person name="Mallez S."/>
            <person name="Zhang Y."/>
            <person name="Obille A."/>
            <person name="Becker A."/>
            <person name="Abrahante J.E."/>
            <person name="Garbe J."/>
            <person name="Badalamenti J.P."/>
            <person name="Herman A."/>
            <person name="Mangelson H."/>
            <person name="Liachko I."/>
            <person name="Sullivan S."/>
            <person name="Sone E.D."/>
            <person name="Koren S."/>
            <person name="Silverstein K.A.T."/>
            <person name="Beckman K.B."/>
            <person name="Gohl D.M."/>
        </authorList>
    </citation>
    <scope>NUCLEOTIDE SEQUENCE</scope>
    <source>
        <strain evidence="2">Duluth1</strain>
        <tissue evidence="2">Whole animal</tissue>
    </source>
</reference>
<accession>A0A9D4LWZ4</accession>
<keyword evidence="3" id="KW-1185">Reference proteome</keyword>
<evidence type="ECO:0000256" key="1">
    <source>
        <dbReference type="SAM" id="Phobius"/>
    </source>
</evidence>
<sequence>MEHTSRQDTGEYLCIASNGLGNDSKSIYVDIIITDPHTDGFSWINICIYAACLIIIIVLAVSLCKSRFSNRIYSRSPKVKTSHTVSLEMVTQSHIEPNNINELTMLETPSTDSVHFYETIPPSPIADVSFDTVSGGVDTIVIHTMDPTEPGRYESLGQRDFSLYNTIDLN</sequence>
<name>A0A9D4LWZ4_DREPO</name>
<dbReference type="InterPro" id="IPR036179">
    <property type="entry name" value="Ig-like_dom_sf"/>
</dbReference>
<evidence type="ECO:0000313" key="2">
    <source>
        <dbReference type="EMBL" id="KAH3866647.1"/>
    </source>
</evidence>
<comment type="caution">
    <text evidence="2">The sequence shown here is derived from an EMBL/GenBank/DDBJ whole genome shotgun (WGS) entry which is preliminary data.</text>
</comment>
<organism evidence="2 3">
    <name type="scientific">Dreissena polymorpha</name>
    <name type="common">Zebra mussel</name>
    <name type="synonym">Mytilus polymorpha</name>
    <dbReference type="NCBI Taxonomy" id="45954"/>
    <lineage>
        <taxon>Eukaryota</taxon>
        <taxon>Metazoa</taxon>
        <taxon>Spiralia</taxon>
        <taxon>Lophotrochozoa</taxon>
        <taxon>Mollusca</taxon>
        <taxon>Bivalvia</taxon>
        <taxon>Autobranchia</taxon>
        <taxon>Heteroconchia</taxon>
        <taxon>Euheterodonta</taxon>
        <taxon>Imparidentia</taxon>
        <taxon>Neoheterodontei</taxon>
        <taxon>Myida</taxon>
        <taxon>Dreissenoidea</taxon>
        <taxon>Dreissenidae</taxon>
        <taxon>Dreissena</taxon>
    </lineage>
</organism>
<proteinExistence type="predicted"/>
<keyword evidence="1" id="KW-1133">Transmembrane helix</keyword>
<protein>
    <submittedName>
        <fullName evidence="2">Uncharacterized protein</fullName>
    </submittedName>
</protein>
<evidence type="ECO:0000313" key="3">
    <source>
        <dbReference type="Proteomes" id="UP000828390"/>
    </source>
</evidence>
<reference evidence="2" key="2">
    <citation type="submission" date="2020-11" db="EMBL/GenBank/DDBJ databases">
        <authorList>
            <person name="McCartney M.A."/>
            <person name="Auch B."/>
            <person name="Kono T."/>
            <person name="Mallez S."/>
            <person name="Becker A."/>
            <person name="Gohl D.M."/>
            <person name="Silverstein K.A.T."/>
            <person name="Koren S."/>
            <person name="Bechman K.B."/>
            <person name="Herman A."/>
            <person name="Abrahante J.E."/>
            <person name="Garbe J."/>
        </authorList>
    </citation>
    <scope>NUCLEOTIDE SEQUENCE</scope>
    <source>
        <strain evidence="2">Duluth1</strain>
        <tissue evidence="2">Whole animal</tissue>
    </source>
</reference>
<keyword evidence="1" id="KW-0472">Membrane</keyword>
<gene>
    <name evidence="2" type="ORF">DPMN_029745</name>
</gene>
<dbReference type="AlphaFoldDB" id="A0A9D4LWZ4"/>
<dbReference type="InterPro" id="IPR013783">
    <property type="entry name" value="Ig-like_fold"/>
</dbReference>